<evidence type="ECO:0000313" key="4">
    <source>
        <dbReference type="RefSeq" id="XP_018015304.1"/>
    </source>
</evidence>
<feature type="transmembrane region" description="Helical" evidence="1">
    <location>
        <begin position="39"/>
        <end position="62"/>
    </location>
</feature>
<feature type="transmembrane region" description="Helical" evidence="1">
    <location>
        <begin position="294"/>
        <end position="313"/>
    </location>
</feature>
<evidence type="ECO:0000313" key="3">
    <source>
        <dbReference type="RefSeq" id="XP_018015303.1"/>
    </source>
</evidence>
<keyword evidence="1" id="KW-0812">Transmembrane</keyword>
<keyword evidence="2" id="KW-1185">Reference proteome</keyword>
<feature type="transmembrane region" description="Helical" evidence="1">
    <location>
        <begin position="191"/>
        <end position="212"/>
    </location>
</feature>
<keyword evidence="1" id="KW-0472">Membrane</keyword>
<dbReference type="Proteomes" id="UP000694843">
    <property type="component" value="Unplaced"/>
</dbReference>
<dbReference type="KEGG" id="hazt:108672181"/>
<dbReference type="AlphaFoldDB" id="A0A8B7NNM2"/>
<feature type="transmembrane region" description="Helical" evidence="1">
    <location>
        <begin position="82"/>
        <end position="109"/>
    </location>
</feature>
<dbReference type="OrthoDB" id="5586934at2759"/>
<feature type="transmembrane region" description="Helical" evidence="1">
    <location>
        <begin position="232"/>
        <end position="251"/>
    </location>
</feature>
<dbReference type="GeneID" id="108672181"/>
<sequence>MKSSELRKRHTKAKASDLSLQHTNMSESRASDSVGLRRFLTYALLLLIILTVTFNALAGVGVDPFNHRTGSVSDRFPTCFTPAGYTFSVWSVIYIALILIVIYSISLLFRKVADSDEAVWRLGGAVSPAFLIFYNLNLIANIAWLFAWDRLLLTGSAVGLLLIAFTNIIAQAVACYSYAKAAPVLLERSRRDFWCGLLVVNGYALYCTWTFLASLLNLSIFLIHEVEIDDELVCTVMLSAIPAVMLVYALLEALYFVRSLNALVTPFFIYLWASIGIYMKDREDDSGPLYELKIFNIALAAALCLQRVVVVFLRNRGNAINRLNAAHVSSPKN</sequence>
<proteinExistence type="predicted"/>
<dbReference type="OMA" id="VAIYATW"/>
<feature type="transmembrane region" description="Helical" evidence="1">
    <location>
        <begin position="129"/>
        <end position="147"/>
    </location>
</feature>
<accession>A0A8B7NNM2</accession>
<evidence type="ECO:0000313" key="2">
    <source>
        <dbReference type="Proteomes" id="UP000694843"/>
    </source>
</evidence>
<feature type="transmembrane region" description="Helical" evidence="1">
    <location>
        <begin position="153"/>
        <end position="179"/>
    </location>
</feature>
<dbReference type="RefSeq" id="XP_018015303.1">
    <property type="nucleotide sequence ID" value="XM_018159814.2"/>
</dbReference>
<keyword evidence="1" id="KW-1133">Transmembrane helix</keyword>
<organism evidence="2 4">
    <name type="scientific">Hyalella azteca</name>
    <name type="common">Amphipod</name>
    <dbReference type="NCBI Taxonomy" id="294128"/>
    <lineage>
        <taxon>Eukaryota</taxon>
        <taxon>Metazoa</taxon>
        <taxon>Ecdysozoa</taxon>
        <taxon>Arthropoda</taxon>
        <taxon>Crustacea</taxon>
        <taxon>Multicrustacea</taxon>
        <taxon>Malacostraca</taxon>
        <taxon>Eumalacostraca</taxon>
        <taxon>Peracarida</taxon>
        <taxon>Amphipoda</taxon>
        <taxon>Senticaudata</taxon>
        <taxon>Talitrida</taxon>
        <taxon>Talitroidea</taxon>
        <taxon>Hyalellidae</taxon>
        <taxon>Hyalella</taxon>
    </lineage>
</organism>
<dbReference type="RefSeq" id="XP_018015304.1">
    <property type="nucleotide sequence ID" value="XM_018159815.2"/>
</dbReference>
<gene>
    <name evidence="3 4" type="primary">LOC108672181</name>
</gene>
<evidence type="ECO:0000256" key="1">
    <source>
        <dbReference type="SAM" id="Phobius"/>
    </source>
</evidence>
<reference evidence="3 4" key="1">
    <citation type="submission" date="2025-04" db="UniProtKB">
        <authorList>
            <consortium name="RefSeq"/>
        </authorList>
    </citation>
    <scope>IDENTIFICATION</scope>
    <source>
        <tissue evidence="3 4">Whole organism</tissue>
    </source>
</reference>
<feature type="transmembrane region" description="Helical" evidence="1">
    <location>
        <begin position="260"/>
        <end position="279"/>
    </location>
</feature>
<dbReference type="PANTHER" id="PTHR33802">
    <property type="entry name" value="SI:CH211-161H7.5-RELATED"/>
    <property type="match status" value="1"/>
</dbReference>
<name>A0A8B7NNM2_HYAAZ</name>
<protein>
    <submittedName>
        <fullName evidence="3 4">Uncharacterized protein LOC108672181</fullName>
    </submittedName>
</protein>
<dbReference type="PANTHER" id="PTHR33802:SF1">
    <property type="entry name" value="XK-RELATED PROTEIN"/>
    <property type="match status" value="1"/>
</dbReference>